<evidence type="ECO:0000313" key="4">
    <source>
        <dbReference type="Proteomes" id="UP000050482"/>
    </source>
</evidence>
<keyword evidence="2" id="KW-1133">Transmembrane helix</keyword>
<dbReference type="PATRIC" id="fig|471514.4.peg.2396"/>
<dbReference type="AlphaFoldDB" id="A0A0P9EJY5"/>
<keyword evidence="4" id="KW-1185">Reference proteome</keyword>
<proteinExistence type="predicted"/>
<sequence>MQLRWWISIIVIVVLAGLYTWLYLYTRKRQKQFDAQYNAAKERHEVFVLNKKVTRESAQNKWMRFAKFKNYHVVGRVTVSQKVKGVQMSRMQTVNFHTTKTEFDKIQVNHKYKMDIAGNYIGFVNAPIASSKSKAAGKNAPAKSKGFFGRFSRNDKAKNSK</sequence>
<evidence type="ECO:0000256" key="1">
    <source>
        <dbReference type="SAM" id="MobiDB-lite"/>
    </source>
</evidence>
<dbReference type="EMBL" id="LJCO01000052">
    <property type="protein sequence ID" value="KPV43342.1"/>
    <property type="molecule type" value="Genomic_DNA"/>
</dbReference>
<dbReference type="Proteomes" id="UP000050482">
    <property type="component" value="Unassembled WGS sequence"/>
</dbReference>
<gene>
    <name evidence="3" type="ORF">AN477_12880</name>
</gene>
<feature type="compositionally biased region" description="Basic and acidic residues" evidence="1">
    <location>
        <begin position="152"/>
        <end position="161"/>
    </location>
</feature>
<evidence type="ECO:0000313" key="3">
    <source>
        <dbReference type="EMBL" id="KPV43342.1"/>
    </source>
</evidence>
<reference evidence="3 4" key="1">
    <citation type="submission" date="2015-09" db="EMBL/GenBank/DDBJ databases">
        <title>Draft genome sequence of Alicyclobacillus ferrooxydans DSM 22381.</title>
        <authorList>
            <person name="Hemp J."/>
        </authorList>
    </citation>
    <scope>NUCLEOTIDE SEQUENCE [LARGE SCALE GENOMIC DNA]</scope>
    <source>
        <strain evidence="3 4">TC-34</strain>
    </source>
</reference>
<keyword evidence="2" id="KW-0812">Transmembrane</keyword>
<accession>A0A0P9EJY5</accession>
<feature type="transmembrane region" description="Helical" evidence="2">
    <location>
        <begin position="6"/>
        <end position="25"/>
    </location>
</feature>
<evidence type="ECO:0000256" key="2">
    <source>
        <dbReference type="SAM" id="Phobius"/>
    </source>
</evidence>
<keyword evidence="2" id="KW-0472">Membrane</keyword>
<comment type="caution">
    <text evidence="3">The sequence shown here is derived from an EMBL/GenBank/DDBJ whole genome shotgun (WGS) entry which is preliminary data.</text>
</comment>
<feature type="region of interest" description="Disordered" evidence="1">
    <location>
        <begin position="132"/>
        <end position="161"/>
    </location>
</feature>
<dbReference type="STRING" id="471514.AN477_12880"/>
<protein>
    <submittedName>
        <fullName evidence="3">Uncharacterized protein</fullName>
    </submittedName>
</protein>
<organism evidence="3 4">
    <name type="scientific">Alicyclobacillus ferrooxydans</name>
    <dbReference type="NCBI Taxonomy" id="471514"/>
    <lineage>
        <taxon>Bacteria</taxon>
        <taxon>Bacillati</taxon>
        <taxon>Bacillota</taxon>
        <taxon>Bacilli</taxon>
        <taxon>Bacillales</taxon>
        <taxon>Alicyclobacillaceae</taxon>
        <taxon>Alicyclobacillus</taxon>
    </lineage>
</organism>
<name>A0A0P9EJY5_9BACL</name>
<feature type="compositionally biased region" description="Low complexity" evidence="1">
    <location>
        <begin position="132"/>
        <end position="146"/>
    </location>
</feature>